<dbReference type="AlphaFoldDB" id="A0A2I1JWE3"/>
<evidence type="ECO:0000256" key="1">
    <source>
        <dbReference type="ARBA" id="ARBA00022723"/>
    </source>
</evidence>
<evidence type="ECO:0000259" key="3">
    <source>
        <dbReference type="SMART" id="SM01007"/>
    </source>
</evidence>
<dbReference type="GO" id="GO:0016832">
    <property type="term" value="F:aldehyde-lyase activity"/>
    <property type="evidence" value="ECO:0007669"/>
    <property type="project" value="TreeGrafter"/>
</dbReference>
<keyword evidence="2" id="KW-0456">Lyase</keyword>
<dbReference type="GO" id="GO:0019323">
    <property type="term" value="P:pentose catabolic process"/>
    <property type="evidence" value="ECO:0007669"/>
    <property type="project" value="TreeGrafter"/>
</dbReference>
<dbReference type="GO" id="GO:0046872">
    <property type="term" value="F:metal ion binding"/>
    <property type="evidence" value="ECO:0007669"/>
    <property type="project" value="UniProtKB-KW"/>
</dbReference>
<comment type="caution">
    <text evidence="4">The sequence shown here is derived from an EMBL/GenBank/DDBJ whole genome shotgun (WGS) entry which is preliminary data.</text>
</comment>
<dbReference type="EMBL" id="PKHE01000021">
    <property type="protein sequence ID" value="PKY87679.1"/>
    <property type="molecule type" value="Genomic_DNA"/>
</dbReference>
<dbReference type="PANTHER" id="PTHR22789">
    <property type="entry name" value="FUCULOSE PHOSPHATE ALDOLASE"/>
    <property type="match status" value="1"/>
</dbReference>
<sequence length="249" mass="27890">MAKGIIMFEPERKAMAHAVEVTYKRKNTNTAGGNFSFLTEDRDGKKYVIMTPSMMSEAYHGEISPSQVLVVDFETQKVVAGEGSLTREFNMHMACYTTNPDIKCVFHAHAPGAMFWATSGLPMPNLTESTQKVRDIKVLDFAPNTTVELAEIVKEELEKDPELPKEWLLDSHGVLILTEGEDGIEAFNKALQIIDIVEWNAEIAYKQTIFQKLGILDGYYSKGQKVGTVEDLMGLKPIWNNIKPDEGLE</sequence>
<evidence type="ECO:0000313" key="4">
    <source>
        <dbReference type="EMBL" id="PKY87679.1"/>
    </source>
</evidence>
<dbReference type="PANTHER" id="PTHR22789:SF0">
    <property type="entry name" value="3-OXO-TETRONATE 4-PHOSPHATE DECARBOXYLASE-RELATED"/>
    <property type="match status" value="1"/>
</dbReference>
<dbReference type="Pfam" id="PF00596">
    <property type="entry name" value="Aldolase_II"/>
    <property type="match status" value="1"/>
</dbReference>
<organism evidence="4 5">
    <name type="scientific">Falseniella ignava</name>
    <dbReference type="NCBI Taxonomy" id="137730"/>
    <lineage>
        <taxon>Bacteria</taxon>
        <taxon>Bacillati</taxon>
        <taxon>Bacillota</taxon>
        <taxon>Bacilli</taxon>
        <taxon>Lactobacillales</taxon>
        <taxon>Aerococcaceae</taxon>
        <taxon>Falseniella</taxon>
    </lineage>
</organism>
<dbReference type="InterPro" id="IPR001303">
    <property type="entry name" value="Aldolase_II/adducin_N"/>
</dbReference>
<dbReference type="InterPro" id="IPR036409">
    <property type="entry name" value="Aldolase_II/adducin_N_sf"/>
</dbReference>
<dbReference type="Gene3D" id="3.40.225.10">
    <property type="entry name" value="Class II aldolase/adducin N-terminal domain"/>
    <property type="match status" value="1"/>
</dbReference>
<dbReference type="InterPro" id="IPR050197">
    <property type="entry name" value="Aldolase_class_II_sugar_metab"/>
</dbReference>
<evidence type="ECO:0000256" key="2">
    <source>
        <dbReference type="ARBA" id="ARBA00023239"/>
    </source>
</evidence>
<accession>A0A2I1JWE3</accession>
<dbReference type="NCBIfam" id="NF004979">
    <property type="entry name" value="PRK06357.1"/>
    <property type="match status" value="1"/>
</dbReference>
<dbReference type="GO" id="GO:0005829">
    <property type="term" value="C:cytosol"/>
    <property type="evidence" value="ECO:0007669"/>
    <property type="project" value="TreeGrafter"/>
</dbReference>
<dbReference type="OrthoDB" id="9794581at2"/>
<name>A0A2I1JWE3_9LACT</name>
<protein>
    <submittedName>
        <fullName evidence="4">Aldolase</fullName>
    </submittedName>
</protein>
<evidence type="ECO:0000313" key="5">
    <source>
        <dbReference type="Proteomes" id="UP000234384"/>
    </source>
</evidence>
<gene>
    <name evidence="4" type="ORF">CYJ57_06785</name>
</gene>
<dbReference type="SUPFAM" id="SSF53639">
    <property type="entry name" value="AraD/HMP-PK domain-like"/>
    <property type="match status" value="1"/>
</dbReference>
<keyword evidence="1" id="KW-0479">Metal-binding</keyword>
<dbReference type="SMART" id="SM01007">
    <property type="entry name" value="Aldolase_II"/>
    <property type="match status" value="1"/>
</dbReference>
<feature type="domain" description="Class II aldolase/adducin N-terminal" evidence="3">
    <location>
        <begin position="13"/>
        <end position="205"/>
    </location>
</feature>
<dbReference type="RefSeq" id="WP_101954646.1">
    <property type="nucleotide sequence ID" value="NZ_PKHE01000021.1"/>
</dbReference>
<dbReference type="Proteomes" id="UP000234384">
    <property type="component" value="Unassembled WGS sequence"/>
</dbReference>
<proteinExistence type="predicted"/>
<reference evidence="4 5" key="1">
    <citation type="submission" date="2017-12" db="EMBL/GenBank/DDBJ databases">
        <title>Phylogenetic diversity of female urinary microbiome.</title>
        <authorList>
            <person name="Thomas-White K."/>
            <person name="Wolfe A.J."/>
        </authorList>
    </citation>
    <scope>NUCLEOTIDE SEQUENCE [LARGE SCALE GENOMIC DNA]</scope>
    <source>
        <strain evidence="4 5">UMB0898</strain>
    </source>
</reference>